<dbReference type="EMBL" id="QPJS01000001">
    <property type="protein sequence ID" value="RCX05570.1"/>
    <property type="molecule type" value="Genomic_DNA"/>
</dbReference>
<feature type="transmembrane region" description="Helical" evidence="8">
    <location>
        <begin position="424"/>
        <end position="445"/>
    </location>
</feature>
<evidence type="ECO:0000256" key="4">
    <source>
        <dbReference type="ARBA" id="ARBA00022679"/>
    </source>
</evidence>
<dbReference type="InterPro" id="IPR050297">
    <property type="entry name" value="LipidA_mod_glycosyltrf_83"/>
</dbReference>
<dbReference type="PANTHER" id="PTHR33908">
    <property type="entry name" value="MANNOSYLTRANSFERASE YKCB-RELATED"/>
    <property type="match status" value="1"/>
</dbReference>
<evidence type="ECO:0000256" key="2">
    <source>
        <dbReference type="ARBA" id="ARBA00022475"/>
    </source>
</evidence>
<feature type="transmembrane region" description="Helical" evidence="8">
    <location>
        <begin position="399"/>
        <end position="417"/>
    </location>
</feature>
<keyword evidence="11" id="KW-1185">Reference proteome</keyword>
<keyword evidence="4 10" id="KW-0808">Transferase</keyword>
<evidence type="ECO:0000256" key="3">
    <source>
        <dbReference type="ARBA" id="ARBA00022676"/>
    </source>
</evidence>
<evidence type="ECO:0000313" key="11">
    <source>
        <dbReference type="Proteomes" id="UP000253517"/>
    </source>
</evidence>
<evidence type="ECO:0000256" key="6">
    <source>
        <dbReference type="ARBA" id="ARBA00022989"/>
    </source>
</evidence>
<feature type="transmembrane region" description="Helical" evidence="8">
    <location>
        <begin position="109"/>
        <end position="130"/>
    </location>
</feature>
<evidence type="ECO:0000256" key="5">
    <source>
        <dbReference type="ARBA" id="ARBA00022692"/>
    </source>
</evidence>
<keyword evidence="2" id="KW-1003">Cell membrane</keyword>
<feature type="transmembrane region" description="Helical" evidence="8">
    <location>
        <begin position="278"/>
        <end position="302"/>
    </location>
</feature>
<dbReference type="InterPro" id="IPR038731">
    <property type="entry name" value="RgtA/B/C-like"/>
</dbReference>
<feature type="transmembrane region" description="Helical" evidence="8">
    <location>
        <begin position="370"/>
        <end position="393"/>
    </location>
</feature>
<feature type="transmembrane region" description="Helical" evidence="8">
    <location>
        <begin position="207"/>
        <end position="226"/>
    </location>
</feature>
<comment type="caution">
    <text evidence="10">The sequence shown here is derived from an EMBL/GenBank/DDBJ whole genome shotgun (WGS) entry which is preliminary data.</text>
</comment>
<name>A0A369A877_9FLAO</name>
<proteinExistence type="predicted"/>
<dbReference type="GO" id="GO:0009103">
    <property type="term" value="P:lipopolysaccharide biosynthetic process"/>
    <property type="evidence" value="ECO:0007669"/>
    <property type="project" value="UniProtKB-ARBA"/>
</dbReference>
<feature type="domain" description="Glycosyltransferase RgtA/B/C/D-like" evidence="9">
    <location>
        <begin position="63"/>
        <end position="223"/>
    </location>
</feature>
<feature type="transmembrane region" description="Helical" evidence="8">
    <location>
        <begin position="12"/>
        <end position="31"/>
    </location>
</feature>
<feature type="transmembrane region" description="Helical" evidence="8">
    <location>
        <begin position="167"/>
        <end position="195"/>
    </location>
</feature>
<evidence type="ECO:0000256" key="7">
    <source>
        <dbReference type="ARBA" id="ARBA00023136"/>
    </source>
</evidence>
<accession>A0A369A877</accession>
<evidence type="ECO:0000259" key="9">
    <source>
        <dbReference type="Pfam" id="PF13231"/>
    </source>
</evidence>
<evidence type="ECO:0000313" key="10">
    <source>
        <dbReference type="EMBL" id="RCX05570.1"/>
    </source>
</evidence>
<dbReference type="AlphaFoldDB" id="A0A369A877"/>
<dbReference type="Proteomes" id="UP000253517">
    <property type="component" value="Unassembled WGS sequence"/>
</dbReference>
<dbReference type="GO" id="GO:0005886">
    <property type="term" value="C:plasma membrane"/>
    <property type="evidence" value="ECO:0007669"/>
    <property type="project" value="UniProtKB-SubCell"/>
</dbReference>
<organism evidence="10 11">
    <name type="scientific">Schleiferia thermophila</name>
    <dbReference type="NCBI Taxonomy" id="884107"/>
    <lineage>
        <taxon>Bacteria</taxon>
        <taxon>Pseudomonadati</taxon>
        <taxon>Bacteroidota</taxon>
        <taxon>Flavobacteriia</taxon>
        <taxon>Flavobacteriales</taxon>
        <taxon>Schleiferiaceae</taxon>
        <taxon>Schleiferia</taxon>
    </lineage>
</organism>
<feature type="transmembrane region" description="Helical" evidence="8">
    <location>
        <begin position="314"/>
        <end position="333"/>
    </location>
</feature>
<dbReference type="RefSeq" id="WP_037356492.1">
    <property type="nucleotide sequence ID" value="NZ_BHZF01000001.1"/>
</dbReference>
<sequence length="559" mass="64820">MKRWKFENTLWLFFYLSIAVVYARGLFLGIMDVDSAQYASISREMYESGEYLMVRHQERDYLDKPPFLFWTAALSYRLFGINEFAFRFFSFVFSLIGVYATYRLGRLLYNIWVGKVAALILGTTQAWFLFNHDVRTDTILAGSAVFATWQIIYHLKTKRVSNFLAGFTAIAIAMLSKGPIGLIVPAIAVGTYLISRGCWYKLLHWKWLAGVLWVLLLLSPMIYGLYMQYDAQPQKEIELMTSSGPQVYKGISGIKFYFWTQSFGRITGQSDWQDKSSAFFFVHNFLWSFAPWSIVACIALFSRIKNNFFQDKRYKEWVSSITFLVAFLAFSASRFKLPHYLFIAYPFAAIFTAYYMVMRLPKLSGWVKNLIVLQQYLVAFFSGILALYLMAVVFPEKEYSSVILWFTGISAIIISLLKLPYTRAILAAGAFTGVMFNGVLNFRFYPELFEYQPGYFLAEKIQELNISPSEVCISYPRSIHALEFYSRHIFCQAEDISPVQSKYWICSDEQLKSLERQGIAYEMLYQRPAFHITLLNAEFLNPSTRSKTLSQVYLIKLTQ</sequence>
<keyword evidence="7 8" id="KW-0472">Membrane</keyword>
<evidence type="ECO:0000256" key="8">
    <source>
        <dbReference type="SAM" id="Phobius"/>
    </source>
</evidence>
<feature type="transmembrane region" description="Helical" evidence="8">
    <location>
        <begin position="84"/>
        <end position="102"/>
    </location>
</feature>
<evidence type="ECO:0000256" key="1">
    <source>
        <dbReference type="ARBA" id="ARBA00004651"/>
    </source>
</evidence>
<comment type="subcellular location">
    <subcellularLocation>
        <location evidence="1">Cell membrane</location>
        <topology evidence="1">Multi-pass membrane protein</topology>
    </subcellularLocation>
</comment>
<dbReference type="GO" id="GO:0010041">
    <property type="term" value="P:response to iron(III) ion"/>
    <property type="evidence" value="ECO:0007669"/>
    <property type="project" value="TreeGrafter"/>
</dbReference>
<dbReference type="GO" id="GO:0016763">
    <property type="term" value="F:pentosyltransferase activity"/>
    <property type="evidence" value="ECO:0007669"/>
    <property type="project" value="TreeGrafter"/>
</dbReference>
<reference evidence="10 11" key="1">
    <citation type="submission" date="2018-07" db="EMBL/GenBank/DDBJ databases">
        <title>Genomic Encyclopedia of Type Strains, Phase IV (KMG-IV): sequencing the most valuable type-strain genomes for metagenomic binning, comparative biology and taxonomic classification.</title>
        <authorList>
            <person name="Goeker M."/>
        </authorList>
    </citation>
    <scope>NUCLEOTIDE SEQUENCE [LARGE SCALE GENOMIC DNA]</scope>
    <source>
        <strain evidence="10 11">DSM 21410</strain>
    </source>
</reference>
<feature type="transmembrane region" description="Helical" evidence="8">
    <location>
        <begin position="339"/>
        <end position="358"/>
    </location>
</feature>
<protein>
    <submittedName>
        <fullName evidence="10">4-amino-4-deoxy-L-arabinose transferase-like glycosyltransferase</fullName>
    </submittedName>
</protein>
<keyword evidence="3" id="KW-0328">Glycosyltransferase</keyword>
<dbReference type="PANTHER" id="PTHR33908:SF3">
    <property type="entry name" value="UNDECAPRENYL PHOSPHATE-ALPHA-4-AMINO-4-DEOXY-L-ARABINOSE ARABINOSYL TRANSFERASE"/>
    <property type="match status" value="1"/>
</dbReference>
<keyword evidence="5 8" id="KW-0812">Transmembrane</keyword>
<dbReference type="Pfam" id="PF13231">
    <property type="entry name" value="PMT_2"/>
    <property type="match status" value="1"/>
</dbReference>
<keyword evidence="6 8" id="KW-1133">Transmembrane helix</keyword>
<gene>
    <name evidence="10" type="ORF">DES35_101857</name>
</gene>